<dbReference type="CDD" id="cd03801">
    <property type="entry name" value="GT4_PimA-like"/>
    <property type="match status" value="1"/>
</dbReference>
<evidence type="ECO:0000259" key="2">
    <source>
        <dbReference type="Pfam" id="PF13439"/>
    </source>
</evidence>
<sequence>MIKILFVINKFTLGGAETVVMNQINQIDKNRFLPHLGILYRTTKSQNLYDRLTITSDRVTHFDFKNLKDVVAFVRLCVFLKKGKFDIVVSNLFESNFVCRLAAIIVRVPIILAVEHSSYFNKKWWQRVADRILARYSSAIITPSLDIADFTSRQEKISLSKFKVVGQITDLTLKGVFGRDEIREKFEIPKDGFVAVTVGRFSEEKAQEKVIEIAEEIVHVRKLNNYYFLIVGYGPRELELRTMIEKSRLERWVKIINDPANAKEYNIAGDVFLLPSKREGVPVALLEAMNMGLVPIATNVGGVKKVIQGSGFVCEQNDVLSMVESLILLNNDRALLSKKSALSKSMAEESRGRIEDLEKLLVNLYSKISK</sequence>
<dbReference type="Pfam" id="PF13439">
    <property type="entry name" value="Glyco_transf_4"/>
    <property type="match status" value="1"/>
</dbReference>
<gene>
    <name evidence="3" type="ORF">A3C72_03545</name>
</gene>
<evidence type="ECO:0000313" key="4">
    <source>
        <dbReference type="Proteomes" id="UP000177130"/>
    </source>
</evidence>
<dbReference type="SUPFAM" id="SSF53756">
    <property type="entry name" value="UDP-Glycosyltransferase/glycogen phosphorylase"/>
    <property type="match status" value="1"/>
</dbReference>
<evidence type="ECO:0008006" key="5">
    <source>
        <dbReference type="Google" id="ProtNLM"/>
    </source>
</evidence>
<reference evidence="3 4" key="1">
    <citation type="journal article" date="2016" name="Nat. Commun.">
        <title>Thousands of microbial genomes shed light on interconnected biogeochemical processes in an aquifer system.</title>
        <authorList>
            <person name="Anantharaman K."/>
            <person name="Brown C.T."/>
            <person name="Hug L.A."/>
            <person name="Sharon I."/>
            <person name="Castelle C.J."/>
            <person name="Probst A.J."/>
            <person name="Thomas B.C."/>
            <person name="Singh A."/>
            <person name="Wilkins M.J."/>
            <person name="Karaoz U."/>
            <person name="Brodie E.L."/>
            <person name="Williams K.H."/>
            <person name="Hubbard S.S."/>
            <person name="Banfield J.F."/>
        </authorList>
    </citation>
    <scope>NUCLEOTIDE SEQUENCE [LARGE SCALE GENOMIC DNA]</scope>
</reference>
<name>A0A1G2MMF3_9BACT</name>
<dbReference type="GO" id="GO:0016757">
    <property type="term" value="F:glycosyltransferase activity"/>
    <property type="evidence" value="ECO:0007669"/>
    <property type="project" value="InterPro"/>
</dbReference>
<organism evidence="3 4">
    <name type="scientific">Candidatus Taylorbacteria bacterium RIFCSPHIGHO2_02_FULL_43_32b</name>
    <dbReference type="NCBI Taxonomy" id="1802306"/>
    <lineage>
        <taxon>Bacteria</taxon>
        <taxon>Candidatus Tayloriibacteriota</taxon>
    </lineage>
</organism>
<dbReference type="Pfam" id="PF00534">
    <property type="entry name" value="Glycos_transf_1"/>
    <property type="match status" value="1"/>
</dbReference>
<feature type="domain" description="Glycosyl transferase family 1" evidence="1">
    <location>
        <begin position="179"/>
        <end position="337"/>
    </location>
</feature>
<accession>A0A1G2MMF3</accession>
<evidence type="ECO:0000313" key="3">
    <source>
        <dbReference type="EMBL" id="OHA24182.1"/>
    </source>
</evidence>
<dbReference type="Proteomes" id="UP000177130">
    <property type="component" value="Unassembled WGS sequence"/>
</dbReference>
<feature type="domain" description="Glycosyltransferase subfamily 4-like N-terminal" evidence="2">
    <location>
        <begin position="14"/>
        <end position="165"/>
    </location>
</feature>
<dbReference type="InterPro" id="IPR001296">
    <property type="entry name" value="Glyco_trans_1"/>
</dbReference>
<dbReference type="AlphaFoldDB" id="A0A1G2MMF3"/>
<dbReference type="Gene3D" id="3.40.50.2000">
    <property type="entry name" value="Glycogen Phosphorylase B"/>
    <property type="match status" value="2"/>
</dbReference>
<dbReference type="STRING" id="1802306.A3C72_03545"/>
<dbReference type="PANTHER" id="PTHR12526:SF630">
    <property type="entry name" value="GLYCOSYLTRANSFERASE"/>
    <property type="match status" value="1"/>
</dbReference>
<protein>
    <recommendedName>
        <fullName evidence="5">Glycosyl transferase family 1 domain-containing protein</fullName>
    </recommendedName>
</protein>
<comment type="caution">
    <text evidence="3">The sequence shown here is derived from an EMBL/GenBank/DDBJ whole genome shotgun (WGS) entry which is preliminary data.</text>
</comment>
<evidence type="ECO:0000259" key="1">
    <source>
        <dbReference type="Pfam" id="PF00534"/>
    </source>
</evidence>
<dbReference type="PANTHER" id="PTHR12526">
    <property type="entry name" value="GLYCOSYLTRANSFERASE"/>
    <property type="match status" value="1"/>
</dbReference>
<dbReference type="InterPro" id="IPR028098">
    <property type="entry name" value="Glyco_trans_4-like_N"/>
</dbReference>
<proteinExistence type="predicted"/>
<dbReference type="EMBL" id="MHRK01000017">
    <property type="protein sequence ID" value="OHA24182.1"/>
    <property type="molecule type" value="Genomic_DNA"/>
</dbReference>